<accession>A0A941ICL4</accession>
<comment type="caution">
    <text evidence="1">The sequence shown here is derived from an EMBL/GenBank/DDBJ whole genome shotgun (WGS) entry which is preliminary data.</text>
</comment>
<dbReference type="RefSeq" id="WP_212674121.1">
    <property type="nucleotide sequence ID" value="NZ_JAGSPJ010000001.1"/>
</dbReference>
<sequence>MTIAKIRDALLKAEKGITQYAVLMHEFPKVDVSLDVDFQRKYNAFYRVQRRQMAWYLSYYTLMQKLKETKPLFADVLDEIYRLTGRYEPSFASKLVATIDPLKPIWDIHILKNTGHGAPSYASKNKLALAKVAYASLEDWYEKFLDSAEGKLYISEFDQFAPDYCGLTALKKVDFILWQTRSIPAKKVRST</sequence>
<evidence type="ECO:0000313" key="2">
    <source>
        <dbReference type="Proteomes" id="UP000678545"/>
    </source>
</evidence>
<protein>
    <submittedName>
        <fullName evidence="1">Uncharacterized protein</fullName>
    </submittedName>
</protein>
<organism evidence="1 2">
    <name type="scientific">Undibacterium fentianense</name>
    <dbReference type="NCBI Taxonomy" id="2828728"/>
    <lineage>
        <taxon>Bacteria</taxon>
        <taxon>Pseudomonadati</taxon>
        <taxon>Pseudomonadota</taxon>
        <taxon>Betaproteobacteria</taxon>
        <taxon>Burkholderiales</taxon>
        <taxon>Oxalobacteraceae</taxon>
        <taxon>Undibacterium</taxon>
    </lineage>
</organism>
<proteinExistence type="predicted"/>
<evidence type="ECO:0000313" key="1">
    <source>
        <dbReference type="EMBL" id="MBR7799008.1"/>
    </source>
</evidence>
<name>A0A941ICL4_9BURK</name>
<reference evidence="1" key="1">
    <citation type="submission" date="2021-04" db="EMBL/GenBank/DDBJ databases">
        <title>novel species isolated from subtropical streams in China.</title>
        <authorList>
            <person name="Lu H."/>
        </authorList>
    </citation>
    <scope>NUCLEOTIDE SEQUENCE</scope>
    <source>
        <strain evidence="1">FT137W</strain>
    </source>
</reference>
<keyword evidence="2" id="KW-1185">Reference proteome</keyword>
<dbReference type="Proteomes" id="UP000678545">
    <property type="component" value="Unassembled WGS sequence"/>
</dbReference>
<dbReference type="AlphaFoldDB" id="A0A941ICL4"/>
<gene>
    <name evidence="1" type="ORF">KDM90_03270</name>
</gene>
<dbReference type="EMBL" id="JAGSPJ010000001">
    <property type="protein sequence ID" value="MBR7799008.1"/>
    <property type="molecule type" value="Genomic_DNA"/>
</dbReference>